<evidence type="ECO:0000256" key="2">
    <source>
        <dbReference type="ARBA" id="ARBA00022695"/>
    </source>
</evidence>
<dbReference type="InterPro" id="IPR034683">
    <property type="entry name" value="IspD/TarI"/>
</dbReference>
<dbReference type="Gene3D" id="3.90.550.10">
    <property type="entry name" value="Spore Coat Polysaccharide Biosynthesis Protein SpsA, Chain A"/>
    <property type="match status" value="1"/>
</dbReference>
<dbReference type="PANTHER" id="PTHR32125:SF4">
    <property type="entry name" value="2-C-METHYL-D-ERYTHRITOL 4-PHOSPHATE CYTIDYLYLTRANSFERASE, CHLOROPLASTIC"/>
    <property type="match status" value="1"/>
</dbReference>
<dbReference type="Pfam" id="PF01128">
    <property type="entry name" value="IspD"/>
    <property type="match status" value="1"/>
</dbReference>
<protein>
    <submittedName>
        <fullName evidence="3">IspD/TarI family cytidylyltransferase</fullName>
        <ecNumber evidence="3">2.7.7.-</ecNumber>
    </submittedName>
</protein>
<name>A0ABT8EWS0_9ACTN</name>
<gene>
    <name evidence="3" type="ORF">QWY29_14270</name>
</gene>
<evidence type="ECO:0000313" key="3">
    <source>
        <dbReference type="EMBL" id="MDN4162529.1"/>
    </source>
</evidence>
<dbReference type="InterPro" id="IPR050088">
    <property type="entry name" value="IspD/TarI_cytidylyltransf_bact"/>
</dbReference>
<dbReference type="EC" id="2.7.7.-" evidence="3"/>
<evidence type="ECO:0000256" key="1">
    <source>
        <dbReference type="ARBA" id="ARBA00022679"/>
    </source>
</evidence>
<comment type="caution">
    <text evidence="3">The sequence shown here is derived from an EMBL/GenBank/DDBJ whole genome shotgun (WGS) entry which is preliminary data.</text>
</comment>
<accession>A0ABT8EWS0</accession>
<organism evidence="3 4">
    <name type="scientific">Nocardioides abyssi</name>
    <dbReference type="NCBI Taxonomy" id="3058370"/>
    <lineage>
        <taxon>Bacteria</taxon>
        <taxon>Bacillati</taxon>
        <taxon>Actinomycetota</taxon>
        <taxon>Actinomycetes</taxon>
        <taxon>Propionibacteriales</taxon>
        <taxon>Nocardioidaceae</taxon>
        <taxon>Nocardioides</taxon>
    </lineage>
</organism>
<dbReference type="EMBL" id="JAUHJR010000006">
    <property type="protein sequence ID" value="MDN4162529.1"/>
    <property type="molecule type" value="Genomic_DNA"/>
</dbReference>
<keyword evidence="1 3" id="KW-0808">Transferase</keyword>
<dbReference type="GO" id="GO:0016779">
    <property type="term" value="F:nucleotidyltransferase activity"/>
    <property type="evidence" value="ECO:0007669"/>
    <property type="project" value="UniProtKB-KW"/>
</dbReference>
<dbReference type="CDD" id="cd02516">
    <property type="entry name" value="CDP-ME_synthetase"/>
    <property type="match status" value="1"/>
</dbReference>
<dbReference type="SUPFAM" id="SSF53448">
    <property type="entry name" value="Nucleotide-diphospho-sugar transferases"/>
    <property type="match status" value="1"/>
</dbReference>
<dbReference type="PANTHER" id="PTHR32125">
    <property type="entry name" value="2-C-METHYL-D-ERYTHRITOL 4-PHOSPHATE CYTIDYLYLTRANSFERASE, CHLOROPLASTIC"/>
    <property type="match status" value="1"/>
</dbReference>
<dbReference type="RefSeq" id="WP_300961693.1">
    <property type="nucleotide sequence ID" value="NZ_JAUHJR010000006.1"/>
</dbReference>
<dbReference type="Proteomes" id="UP001168537">
    <property type="component" value="Unassembled WGS sequence"/>
</dbReference>
<evidence type="ECO:0000313" key="4">
    <source>
        <dbReference type="Proteomes" id="UP001168537"/>
    </source>
</evidence>
<proteinExistence type="predicted"/>
<reference evidence="3" key="1">
    <citation type="submission" date="2023-06" db="EMBL/GenBank/DDBJ databases">
        <title>Draft genome sequence of Nocardioides sp. SOB72.</title>
        <authorList>
            <person name="Zhang G."/>
        </authorList>
    </citation>
    <scope>NUCLEOTIDE SEQUENCE</scope>
    <source>
        <strain evidence="3">SOB72</strain>
    </source>
</reference>
<keyword evidence="4" id="KW-1185">Reference proteome</keyword>
<dbReference type="InterPro" id="IPR029044">
    <property type="entry name" value="Nucleotide-diphossugar_trans"/>
</dbReference>
<sequence>MPAAVVILAAGSGSRVGADVNKVLLPLGPAAVLAWSVRDALALDDVARVLLVVRAGEEQAVADAVVPHLGDREVGVVTGGATRHASEWQALSALAPAIEAGEVDVVAVHDGARPLAGPDLFARTIAAAREHGGAIPVVPLGGLLPVTPVSQGGGRPSTELGTGLAGVQTPQAFRADALLAAYRLADADGFEGTDTASCLERYPADGTPLRIAAVPSTPRNLKITFPEDVDLALALSEGF</sequence>
<keyword evidence="2 3" id="KW-0548">Nucleotidyltransferase</keyword>